<keyword evidence="4" id="KW-1185">Reference proteome</keyword>
<dbReference type="AlphaFoldDB" id="A0A246IRX4"/>
<dbReference type="GO" id="GO:0006313">
    <property type="term" value="P:DNA transposition"/>
    <property type="evidence" value="ECO:0007669"/>
    <property type="project" value="InterPro"/>
</dbReference>
<dbReference type="GO" id="GO:0003677">
    <property type="term" value="F:DNA binding"/>
    <property type="evidence" value="ECO:0007669"/>
    <property type="project" value="InterPro"/>
</dbReference>
<dbReference type="Pfam" id="PF01548">
    <property type="entry name" value="DEDD_Tnp_IS110"/>
    <property type="match status" value="1"/>
</dbReference>
<evidence type="ECO:0000313" key="4">
    <source>
        <dbReference type="Proteomes" id="UP000197468"/>
    </source>
</evidence>
<dbReference type="PANTHER" id="PTHR33055">
    <property type="entry name" value="TRANSPOSASE FOR INSERTION SEQUENCE ELEMENT IS1111A"/>
    <property type="match status" value="1"/>
</dbReference>
<dbReference type="PANTHER" id="PTHR33055:SF13">
    <property type="entry name" value="TRANSPOSASE"/>
    <property type="match status" value="1"/>
</dbReference>
<evidence type="ECO:0000313" key="3">
    <source>
        <dbReference type="EMBL" id="OWQ82898.1"/>
    </source>
</evidence>
<dbReference type="InterPro" id="IPR047650">
    <property type="entry name" value="Transpos_IS110"/>
</dbReference>
<organism evidence="3 4">
    <name type="scientific">Roseateles aquatilis</name>
    <dbReference type="NCBI Taxonomy" id="431061"/>
    <lineage>
        <taxon>Bacteria</taxon>
        <taxon>Pseudomonadati</taxon>
        <taxon>Pseudomonadota</taxon>
        <taxon>Betaproteobacteria</taxon>
        <taxon>Burkholderiales</taxon>
        <taxon>Sphaerotilaceae</taxon>
        <taxon>Roseateles</taxon>
    </lineage>
</organism>
<dbReference type="InterPro" id="IPR002525">
    <property type="entry name" value="Transp_IS110-like_N"/>
</dbReference>
<accession>A0A246IRX4</accession>
<comment type="caution">
    <text evidence="3">The sequence shown here is derived from an EMBL/GenBank/DDBJ whole genome shotgun (WGS) entry which is preliminary data.</text>
</comment>
<evidence type="ECO:0000259" key="2">
    <source>
        <dbReference type="Pfam" id="PF02371"/>
    </source>
</evidence>
<dbReference type="Pfam" id="PF02371">
    <property type="entry name" value="Transposase_20"/>
    <property type="match status" value="1"/>
</dbReference>
<evidence type="ECO:0000259" key="1">
    <source>
        <dbReference type="Pfam" id="PF01548"/>
    </source>
</evidence>
<reference evidence="3 4" key="1">
    <citation type="journal article" date="2008" name="Int. J. Syst. Evol. Microbiol.">
        <title>Description of Roseateles aquatilis sp. nov. and Roseateles terrae sp. nov., in the class Betaproteobacteria, and emended description of the genus Roseateles.</title>
        <authorList>
            <person name="Gomila M."/>
            <person name="Bowien B."/>
            <person name="Falsen E."/>
            <person name="Moore E.R."/>
            <person name="Lalucat J."/>
        </authorList>
    </citation>
    <scope>NUCLEOTIDE SEQUENCE [LARGE SCALE GENOMIC DNA]</scope>
    <source>
        <strain evidence="3 4">CCUG 48205</strain>
    </source>
</reference>
<protein>
    <submittedName>
        <fullName evidence="3">IS110 family transposase</fullName>
    </submittedName>
</protein>
<feature type="domain" description="Transposase IS116/IS110/IS902 C-terminal" evidence="2">
    <location>
        <begin position="202"/>
        <end position="285"/>
    </location>
</feature>
<dbReference type="EMBL" id="NIOF01000033">
    <property type="protein sequence ID" value="OWQ82898.1"/>
    <property type="molecule type" value="Genomic_DNA"/>
</dbReference>
<proteinExistence type="predicted"/>
<gene>
    <name evidence="3" type="ORF">CDN99_27830</name>
</gene>
<dbReference type="InterPro" id="IPR003346">
    <property type="entry name" value="Transposase_20"/>
</dbReference>
<name>A0A246IRX4_9BURK</name>
<feature type="domain" description="Transposase IS110-like N-terminal" evidence="1">
    <location>
        <begin position="15"/>
        <end position="159"/>
    </location>
</feature>
<dbReference type="GO" id="GO:0004803">
    <property type="term" value="F:transposase activity"/>
    <property type="evidence" value="ECO:0007669"/>
    <property type="project" value="InterPro"/>
</dbReference>
<sequence length="326" mass="35596">MQGRDAGIMANQVAVGIDISKKTMDVAIGHEQSTAIFSNDGAGHQALIEVLKSHQVSLIVMEATGQYQLACACALQAAGFAVVVINPRQARDFAKAMGRLVKTDSVDARMLAELAQVLNLRPDRDRFIKPMPDQAQQYLHALVLRRRQLVRLLVSERQRKHMAHAEVVQDIAELMDMLSTQLETLDRKIAEHLAQHQSNLAALLKSVKGVGPATAATLISELPELGQLKAKQICALVGVAPMNRDSGQARGKRIICGGRATVRSALYMAAIVAMRYNAVIRQYYERLLAAGKPKKVAIVACMRKLLVIMNAMVKTGQPWNEPLAPA</sequence>
<dbReference type="Proteomes" id="UP000197468">
    <property type="component" value="Unassembled WGS sequence"/>
</dbReference>